<evidence type="ECO:0000256" key="1">
    <source>
        <dbReference type="ARBA" id="ARBA00002343"/>
    </source>
</evidence>
<evidence type="ECO:0000313" key="5">
    <source>
        <dbReference type="Proteomes" id="UP000800094"/>
    </source>
</evidence>
<gene>
    <name evidence="4" type="ORF">BU26DRAFT_304705</name>
</gene>
<keyword evidence="5" id="KW-1185">Reference proteome</keyword>
<evidence type="ECO:0000256" key="2">
    <source>
        <dbReference type="SAM" id="MobiDB-lite"/>
    </source>
</evidence>
<name>A0A6A6IFM6_9PLEO</name>
<dbReference type="RefSeq" id="XP_033683716.1">
    <property type="nucleotide sequence ID" value="XM_033821837.1"/>
</dbReference>
<feature type="domain" description="CTLH" evidence="3">
    <location>
        <begin position="66"/>
        <end position="123"/>
    </location>
</feature>
<feature type="region of interest" description="Disordered" evidence="2">
    <location>
        <begin position="222"/>
        <end position="255"/>
    </location>
</feature>
<dbReference type="PROSITE" id="PS50896">
    <property type="entry name" value="LISH"/>
    <property type="match status" value="1"/>
</dbReference>
<dbReference type="SMART" id="SM00668">
    <property type="entry name" value="CTLH"/>
    <property type="match status" value="1"/>
</dbReference>
<dbReference type="PANTHER" id="PTHR12864">
    <property type="entry name" value="RAN BINDING PROTEIN 9-RELATED"/>
    <property type="match status" value="1"/>
</dbReference>
<dbReference type="GeneID" id="54575167"/>
<comment type="function">
    <text evidence="1">Involved in the proteasome-dependent degradation of fructose-1,6-bisphosphatase.</text>
</comment>
<dbReference type="Proteomes" id="UP000800094">
    <property type="component" value="Unassembled WGS sequence"/>
</dbReference>
<reference evidence="4" key="1">
    <citation type="journal article" date="2020" name="Stud. Mycol.">
        <title>101 Dothideomycetes genomes: a test case for predicting lifestyles and emergence of pathogens.</title>
        <authorList>
            <person name="Haridas S."/>
            <person name="Albert R."/>
            <person name="Binder M."/>
            <person name="Bloem J."/>
            <person name="Labutti K."/>
            <person name="Salamov A."/>
            <person name="Andreopoulos B."/>
            <person name="Baker S."/>
            <person name="Barry K."/>
            <person name="Bills G."/>
            <person name="Bluhm B."/>
            <person name="Cannon C."/>
            <person name="Castanera R."/>
            <person name="Culley D."/>
            <person name="Daum C."/>
            <person name="Ezra D."/>
            <person name="Gonzalez J."/>
            <person name="Henrissat B."/>
            <person name="Kuo A."/>
            <person name="Liang C."/>
            <person name="Lipzen A."/>
            <person name="Lutzoni F."/>
            <person name="Magnuson J."/>
            <person name="Mondo S."/>
            <person name="Nolan M."/>
            <person name="Ohm R."/>
            <person name="Pangilinan J."/>
            <person name="Park H.-J."/>
            <person name="Ramirez L."/>
            <person name="Alfaro M."/>
            <person name="Sun H."/>
            <person name="Tritt A."/>
            <person name="Yoshinaga Y."/>
            <person name="Zwiers L.-H."/>
            <person name="Turgeon B."/>
            <person name="Goodwin S."/>
            <person name="Spatafora J."/>
            <person name="Crous P."/>
            <person name="Grigoriev I."/>
        </authorList>
    </citation>
    <scope>NUCLEOTIDE SEQUENCE</scope>
    <source>
        <strain evidence="4">CBS 122368</strain>
    </source>
</reference>
<dbReference type="SMART" id="SM00667">
    <property type="entry name" value="LisH"/>
    <property type="match status" value="1"/>
</dbReference>
<dbReference type="InterPro" id="IPR006595">
    <property type="entry name" value="CTLH_C"/>
</dbReference>
<evidence type="ECO:0000259" key="3">
    <source>
        <dbReference type="PROSITE" id="PS50897"/>
    </source>
</evidence>
<dbReference type="InterPro" id="IPR050618">
    <property type="entry name" value="Ubq-SigPath_Reg"/>
</dbReference>
<protein>
    <recommendedName>
        <fullName evidence="3">CTLH domain-containing protein</fullName>
    </recommendedName>
</protein>
<dbReference type="SMART" id="SM00757">
    <property type="entry name" value="CRA"/>
    <property type="match status" value="1"/>
</dbReference>
<dbReference type="InterPro" id="IPR013144">
    <property type="entry name" value="CRA_dom"/>
</dbReference>
<dbReference type="Pfam" id="PF10607">
    <property type="entry name" value="CTLH"/>
    <property type="match status" value="1"/>
</dbReference>
<organism evidence="4 5">
    <name type="scientific">Trematosphaeria pertusa</name>
    <dbReference type="NCBI Taxonomy" id="390896"/>
    <lineage>
        <taxon>Eukaryota</taxon>
        <taxon>Fungi</taxon>
        <taxon>Dikarya</taxon>
        <taxon>Ascomycota</taxon>
        <taxon>Pezizomycotina</taxon>
        <taxon>Dothideomycetes</taxon>
        <taxon>Pleosporomycetidae</taxon>
        <taxon>Pleosporales</taxon>
        <taxon>Massarineae</taxon>
        <taxon>Trematosphaeriaceae</taxon>
        <taxon>Trematosphaeria</taxon>
    </lineage>
</organism>
<dbReference type="PROSITE" id="PS50897">
    <property type="entry name" value="CTLH"/>
    <property type="match status" value="1"/>
</dbReference>
<dbReference type="AlphaFoldDB" id="A0A6A6IFM6"/>
<dbReference type="InterPro" id="IPR006594">
    <property type="entry name" value="LisH"/>
</dbReference>
<sequence length="255" mass="28269">MSSSTVSVSAATPTQHPFQRKVDEIKPSKTDINFVVMDYLISEGYPRAAEKFAKEANIQLPLEEESIQSRVEIRRAIHAGDIDTAINKINDLNPQILDTDPALHFALLRLQLIELIRKCTSSQTSDITPALNFASSQLAPRAATNPDFLRDLELTMSLLIFLPSDNLQPQLAELLKPTLRRQVASKVNEAILTSMGTRGESRMRSLVRLRLWAETKAREVGKDLPPSLPLGLQDGEENGSQTNGSNREAVDVMVQ</sequence>
<proteinExistence type="predicted"/>
<dbReference type="Pfam" id="PF08513">
    <property type="entry name" value="LisH"/>
    <property type="match status" value="1"/>
</dbReference>
<dbReference type="InterPro" id="IPR024964">
    <property type="entry name" value="CTLH/CRA"/>
</dbReference>
<accession>A0A6A6IFM6</accession>
<dbReference type="EMBL" id="ML987195">
    <property type="protein sequence ID" value="KAF2248712.1"/>
    <property type="molecule type" value="Genomic_DNA"/>
</dbReference>
<evidence type="ECO:0000313" key="4">
    <source>
        <dbReference type="EMBL" id="KAF2248712.1"/>
    </source>
</evidence>
<dbReference type="OrthoDB" id="2415936at2759"/>